<protein>
    <submittedName>
        <fullName evidence="1">Uncharacterized protein</fullName>
    </submittedName>
</protein>
<gene>
    <name evidence="1" type="ORF">AB0I59_39900</name>
</gene>
<dbReference type="EMBL" id="JBFALK010000035">
    <property type="protein sequence ID" value="MEV0974792.1"/>
    <property type="molecule type" value="Genomic_DNA"/>
</dbReference>
<name>A0ABV3GT39_MICGL</name>
<evidence type="ECO:0000313" key="2">
    <source>
        <dbReference type="Proteomes" id="UP001551675"/>
    </source>
</evidence>
<keyword evidence="2" id="KW-1185">Reference proteome</keyword>
<proteinExistence type="predicted"/>
<dbReference type="Proteomes" id="UP001551675">
    <property type="component" value="Unassembled WGS sequence"/>
</dbReference>
<organism evidence="1 2">
    <name type="scientific">Microtetraspora glauca</name>
    <dbReference type="NCBI Taxonomy" id="1996"/>
    <lineage>
        <taxon>Bacteria</taxon>
        <taxon>Bacillati</taxon>
        <taxon>Actinomycetota</taxon>
        <taxon>Actinomycetes</taxon>
        <taxon>Streptosporangiales</taxon>
        <taxon>Streptosporangiaceae</taxon>
        <taxon>Microtetraspora</taxon>
    </lineage>
</organism>
<comment type="caution">
    <text evidence="1">The sequence shown here is derived from an EMBL/GenBank/DDBJ whole genome shotgun (WGS) entry which is preliminary data.</text>
</comment>
<accession>A0ABV3GT39</accession>
<sequence length="83" mass="9374">MSGWNNSGPIAQLWPPDRFEVRCVRPSPEFSSTDRYHFAKNAHEAVLRLRDTGLVTQMQAIRLEDGAILYDLASGTSIPAEQW</sequence>
<evidence type="ECO:0000313" key="1">
    <source>
        <dbReference type="EMBL" id="MEV0974792.1"/>
    </source>
</evidence>
<reference evidence="1 2" key="1">
    <citation type="submission" date="2024-06" db="EMBL/GenBank/DDBJ databases">
        <title>The Natural Products Discovery Center: Release of the First 8490 Sequenced Strains for Exploring Actinobacteria Biosynthetic Diversity.</title>
        <authorList>
            <person name="Kalkreuter E."/>
            <person name="Kautsar S.A."/>
            <person name="Yang D."/>
            <person name="Bader C.D."/>
            <person name="Teijaro C.N."/>
            <person name="Fluegel L."/>
            <person name="Davis C.M."/>
            <person name="Simpson J.R."/>
            <person name="Lauterbach L."/>
            <person name="Steele A.D."/>
            <person name="Gui C."/>
            <person name="Meng S."/>
            <person name="Li G."/>
            <person name="Viehrig K."/>
            <person name="Ye F."/>
            <person name="Su P."/>
            <person name="Kiefer A.F."/>
            <person name="Nichols A."/>
            <person name="Cepeda A.J."/>
            <person name="Yan W."/>
            <person name="Fan B."/>
            <person name="Jiang Y."/>
            <person name="Adhikari A."/>
            <person name="Zheng C.-J."/>
            <person name="Schuster L."/>
            <person name="Cowan T.M."/>
            <person name="Smanski M.J."/>
            <person name="Chevrette M.G."/>
            <person name="De Carvalho L.P.S."/>
            <person name="Shen B."/>
        </authorList>
    </citation>
    <scope>NUCLEOTIDE SEQUENCE [LARGE SCALE GENOMIC DNA]</scope>
    <source>
        <strain evidence="1 2">NPDC050100</strain>
    </source>
</reference>
<dbReference type="RefSeq" id="WP_358141806.1">
    <property type="nucleotide sequence ID" value="NZ_JBFALK010000035.1"/>
</dbReference>